<reference evidence="7" key="1">
    <citation type="submission" date="2020-04" db="EMBL/GenBank/DDBJ databases">
        <authorList>
            <person name="Neveu A P."/>
        </authorList>
    </citation>
    <scope>NUCLEOTIDE SEQUENCE</scope>
    <source>
        <tissue evidence="7">Whole embryo</tissue>
    </source>
</reference>
<keyword evidence="2" id="KW-0964">Secreted</keyword>
<sequence length="333" mass="37918">MEFIRLFIAICTFAGFMSMSDAFCSCTYHHPQTKFCNSRFIGKIRVTDGSIVESVENSSAIIAGKARILTVYKGKYEDFEEGETIYLHTPATFGTCRREFEVGDQLVTGRPFQGGLFIDQCDFQEMEEFFSVDQFRAIRSHIRTRAYVRGCQDCFIKDQYDGSYIYENECRSKYEFPVSTSACVPTGINGRCQWVKFSKRMYKIPDEEAPSPITPSMVPSTTTTKLTTTSTSSPPTTKATTTVVSRQLTPVRDSIIQNSFERSLETEEEENSEETTENEEKDPISSPKAAVVGKQNFNVDIGTVAYHFVTVKPPKFSIVKYLMKVVWPRHRRR</sequence>
<dbReference type="GO" id="GO:0031012">
    <property type="term" value="C:extracellular matrix"/>
    <property type="evidence" value="ECO:0007669"/>
    <property type="project" value="TreeGrafter"/>
</dbReference>
<accession>A0A6F9DU37</accession>
<dbReference type="GO" id="GO:0002020">
    <property type="term" value="F:protease binding"/>
    <property type="evidence" value="ECO:0007669"/>
    <property type="project" value="TreeGrafter"/>
</dbReference>
<feature type="binding site" evidence="3">
    <location>
        <position position="24"/>
    </location>
    <ligand>
        <name>Zn(2+)</name>
        <dbReference type="ChEBI" id="CHEBI:29105"/>
        <note>ligand shared with metalloproteinase partner</note>
    </ligand>
</feature>
<dbReference type="GO" id="GO:0051045">
    <property type="term" value="P:negative regulation of membrane protein ectodomain proteolysis"/>
    <property type="evidence" value="ECO:0007669"/>
    <property type="project" value="TreeGrafter"/>
</dbReference>
<evidence type="ECO:0000256" key="5">
    <source>
        <dbReference type="SAM" id="MobiDB-lite"/>
    </source>
</evidence>
<dbReference type="GO" id="GO:0008191">
    <property type="term" value="F:metalloendopeptidase inhibitor activity"/>
    <property type="evidence" value="ECO:0007669"/>
    <property type="project" value="InterPro"/>
</dbReference>
<proteinExistence type="evidence at transcript level"/>
<feature type="region of interest" description="Disordered" evidence="5">
    <location>
        <begin position="206"/>
        <end position="239"/>
    </location>
</feature>
<name>A0A6F9DU37_9ASCI</name>
<keyword evidence="4" id="KW-1015">Disulfide bond</keyword>
<gene>
    <name evidence="7" type="primary">Timp3-001</name>
</gene>
<dbReference type="GO" id="GO:0005615">
    <property type="term" value="C:extracellular space"/>
    <property type="evidence" value="ECO:0007669"/>
    <property type="project" value="TreeGrafter"/>
</dbReference>
<dbReference type="AlphaFoldDB" id="A0A6F9DU37"/>
<feature type="chain" id="PRO_5026212822" evidence="6">
    <location>
        <begin position="23"/>
        <end position="333"/>
    </location>
</feature>
<dbReference type="PANTHER" id="PTHR11844">
    <property type="entry name" value="METALLOPROTEASE INHIBITOR"/>
    <property type="match status" value="1"/>
</dbReference>
<keyword evidence="3" id="KW-0862">Zinc</keyword>
<organism evidence="7">
    <name type="scientific">Phallusia mammillata</name>
    <dbReference type="NCBI Taxonomy" id="59560"/>
    <lineage>
        <taxon>Eukaryota</taxon>
        <taxon>Metazoa</taxon>
        <taxon>Chordata</taxon>
        <taxon>Tunicata</taxon>
        <taxon>Ascidiacea</taxon>
        <taxon>Phlebobranchia</taxon>
        <taxon>Ascidiidae</taxon>
        <taxon>Phallusia</taxon>
    </lineage>
</organism>
<evidence type="ECO:0000313" key="7">
    <source>
        <dbReference type="EMBL" id="CAB3266967.1"/>
    </source>
</evidence>
<dbReference type="SUPFAM" id="SSF50242">
    <property type="entry name" value="TIMP-like"/>
    <property type="match status" value="1"/>
</dbReference>
<keyword evidence="3" id="KW-0479">Metal-binding</keyword>
<dbReference type="GO" id="GO:0046872">
    <property type="term" value="F:metal ion binding"/>
    <property type="evidence" value="ECO:0007669"/>
    <property type="project" value="UniProtKB-KW"/>
</dbReference>
<feature type="signal peptide" evidence="6">
    <location>
        <begin position="1"/>
        <end position="22"/>
    </location>
</feature>
<evidence type="ECO:0000256" key="6">
    <source>
        <dbReference type="SAM" id="SignalP"/>
    </source>
</evidence>
<keyword evidence="6" id="KW-0732">Signal</keyword>
<dbReference type="Pfam" id="PF00965">
    <property type="entry name" value="TIMP"/>
    <property type="match status" value="1"/>
</dbReference>
<dbReference type="InterPro" id="IPR008993">
    <property type="entry name" value="TIMP-like_OB-fold"/>
</dbReference>
<dbReference type="Gene3D" id="2.40.50.120">
    <property type="match status" value="1"/>
</dbReference>
<evidence type="ECO:0000256" key="3">
    <source>
        <dbReference type="PIRSR" id="PIRSR601820-1"/>
    </source>
</evidence>
<feature type="disulfide bond" evidence="4">
    <location>
        <begin position="24"/>
        <end position="96"/>
    </location>
</feature>
<feature type="disulfide bond" evidence="4">
    <location>
        <begin position="26"/>
        <end position="121"/>
    </location>
</feature>
<dbReference type="PANTHER" id="PTHR11844:SF25">
    <property type="entry name" value="NTR DOMAIN-CONTAINING PROTEIN"/>
    <property type="match status" value="1"/>
</dbReference>
<comment type="subcellular location">
    <subcellularLocation>
        <location evidence="1">Secreted</location>
    </subcellularLocation>
</comment>
<dbReference type="InterPro" id="IPR001820">
    <property type="entry name" value="TIMP"/>
</dbReference>
<dbReference type="Gene3D" id="3.90.370.10">
    <property type="entry name" value="Tissue inhibitor of metalloproteinase-1. Chain B, domain 1"/>
    <property type="match status" value="1"/>
</dbReference>
<feature type="compositionally biased region" description="Acidic residues" evidence="5">
    <location>
        <begin position="266"/>
        <end position="280"/>
    </location>
</feature>
<feature type="compositionally biased region" description="Low complexity" evidence="5">
    <location>
        <begin position="218"/>
        <end position="239"/>
    </location>
</feature>
<evidence type="ECO:0000256" key="1">
    <source>
        <dbReference type="ARBA" id="ARBA00004613"/>
    </source>
</evidence>
<evidence type="ECO:0000256" key="2">
    <source>
        <dbReference type="ARBA" id="ARBA00022525"/>
    </source>
</evidence>
<evidence type="ECO:0000256" key="4">
    <source>
        <dbReference type="PIRSR" id="PIRSR601820-3"/>
    </source>
</evidence>
<dbReference type="EMBL" id="LR791105">
    <property type="protein sequence ID" value="CAB3266967.1"/>
    <property type="molecule type" value="mRNA"/>
</dbReference>
<feature type="region of interest" description="Disordered" evidence="5">
    <location>
        <begin position="258"/>
        <end position="287"/>
    </location>
</feature>
<dbReference type="InterPro" id="IPR027465">
    <property type="entry name" value="TIMP_C"/>
</dbReference>
<dbReference type="SMART" id="SM00206">
    <property type="entry name" value="NTR"/>
    <property type="match status" value="1"/>
</dbReference>
<protein>
    <submittedName>
        <fullName evidence="7">Uncharacterized protein YBL113C-like</fullName>
    </submittedName>
</protein>
<feature type="disulfide bond" evidence="4">
    <location>
        <begin position="151"/>
        <end position="154"/>
    </location>
</feature>